<gene>
    <name evidence="2" type="ORF">PV327_002421</name>
</gene>
<feature type="region of interest" description="Disordered" evidence="1">
    <location>
        <begin position="1"/>
        <end position="27"/>
    </location>
</feature>
<reference evidence="2" key="2">
    <citation type="submission" date="2023-03" db="EMBL/GenBank/DDBJ databases">
        <authorList>
            <person name="Inwood S.N."/>
            <person name="Skelly J.G."/>
            <person name="Guhlin J."/>
            <person name="Harrop T.W.R."/>
            <person name="Goldson S.G."/>
            <person name="Dearden P.K."/>
        </authorList>
    </citation>
    <scope>NUCLEOTIDE SEQUENCE</scope>
    <source>
        <strain evidence="2">Lincoln</strain>
        <tissue evidence="2">Whole body</tissue>
    </source>
</reference>
<reference evidence="2" key="1">
    <citation type="journal article" date="2023" name="bioRxiv">
        <title>Scaffold-level genome assemblies of two parasitoid biocontrol wasps reveal the parthenogenesis mechanism and an associated novel virus.</title>
        <authorList>
            <person name="Inwood S."/>
            <person name="Skelly J."/>
            <person name="Guhlin J."/>
            <person name="Harrop T."/>
            <person name="Goldson S."/>
            <person name="Dearden P."/>
        </authorList>
    </citation>
    <scope>NUCLEOTIDE SEQUENCE</scope>
    <source>
        <strain evidence="2">Lincoln</strain>
        <tissue evidence="2">Whole body</tissue>
    </source>
</reference>
<organism evidence="2 3">
    <name type="scientific">Microctonus hyperodae</name>
    <name type="common">Parasitoid wasp</name>
    <dbReference type="NCBI Taxonomy" id="165561"/>
    <lineage>
        <taxon>Eukaryota</taxon>
        <taxon>Metazoa</taxon>
        <taxon>Ecdysozoa</taxon>
        <taxon>Arthropoda</taxon>
        <taxon>Hexapoda</taxon>
        <taxon>Insecta</taxon>
        <taxon>Pterygota</taxon>
        <taxon>Neoptera</taxon>
        <taxon>Endopterygota</taxon>
        <taxon>Hymenoptera</taxon>
        <taxon>Apocrita</taxon>
        <taxon>Ichneumonoidea</taxon>
        <taxon>Braconidae</taxon>
        <taxon>Euphorinae</taxon>
        <taxon>Microctonus</taxon>
    </lineage>
</organism>
<evidence type="ECO:0000256" key="1">
    <source>
        <dbReference type="SAM" id="MobiDB-lite"/>
    </source>
</evidence>
<sequence>MSKIKKFNDDSDQQNIQTAASGDSDPVPQSLKEVLGLINSINRRLEDCAMEWQSKVSKKQWKILNTKSMNKKSWDQSLLTRTYFTDKNLDEGFQKLLGQVRTFMENMNNFIALLRGERPIIILEAKKDAQNQSTEPPSSPVAINEPNEKPVVAPLDLSVFDDNKSTQCSGRRRSKRLADNSTSNIQHCFADLIKAKIDLDTKFLGFEAVLNGSSHSQAPSSEEVSCLCQMCSNVLEAVIDNEKILREVGAKSKIRRVTKTTGKRLSRSAQIWKGNKDKKQSLSLAHISGNSLISSNDIAKS</sequence>
<proteinExistence type="predicted"/>
<dbReference type="EMBL" id="JAQQBR010001831">
    <property type="protein sequence ID" value="KAK0168643.1"/>
    <property type="molecule type" value="Genomic_DNA"/>
</dbReference>
<evidence type="ECO:0000313" key="2">
    <source>
        <dbReference type="EMBL" id="KAK0168643.1"/>
    </source>
</evidence>
<comment type="caution">
    <text evidence="2">The sequence shown here is derived from an EMBL/GenBank/DDBJ whole genome shotgun (WGS) entry which is preliminary data.</text>
</comment>
<protein>
    <submittedName>
        <fullName evidence="2">Uncharacterized protein</fullName>
    </submittedName>
</protein>
<keyword evidence="3" id="KW-1185">Reference proteome</keyword>
<feature type="region of interest" description="Disordered" evidence="1">
    <location>
        <begin position="128"/>
        <end position="147"/>
    </location>
</feature>
<accession>A0AA39FFP6</accession>
<dbReference type="AlphaFoldDB" id="A0AA39FFP6"/>
<evidence type="ECO:0000313" key="3">
    <source>
        <dbReference type="Proteomes" id="UP001168972"/>
    </source>
</evidence>
<dbReference type="Proteomes" id="UP001168972">
    <property type="component" value="Unassembled WGS sequence"/>
</dbReference>
<name>A0AA39FFP6_MICHY</name>